<dbReference type="GO" id="GO:0004656">
    <property type="term" value="F:procollagen-proline 4-dioxygenase activity"/>
    <property type="evidence" value="ECO:0007669"/>
    <property type="project" value="TreeGrafter"/>
</dbReference>
<evidence type="ECO:0000256" key="2">
    <source>
        <dbReference type="ARBA" id="ARBA00022723"/>
    </source>
</evidence>
<dbReference type="PANTHER" id="PTHR10869">
    <property type="entry name" value="PROLYL 4-HYDROXYLASE ALPHA SUBUNIT"/>
    <property type="match status" value="1"/>
</dbReference>
<protein>
    <recommendedName>
        <fullName evidence="7">Fe2OG dioxygenase domain-containing protein</fullName>
    </recommendedName>
</protein>
<keyword evidence="3" id="KW-0223">Dioxygenase</keyword>
<dbReference type="Gene3D" id="2.60.120.620">
    <property type="entry name" value="q2cbj1_9rhob like domain"/>
    <property type="match status" value="1"/>
</dbReference>
<keyword evidence="5" id="KW-0408">Iron</keyword>
<keyword evidence="6" id="KW-0732">Signal</keyword>
<dbReference type="GO" id="GO:0031418">
    <property type="term" value="F:L-ascorbic acid binding"/>
    <property type="evidence" value="ECO:0007669"/>
    <property type="project" value="InterPro"/>
</dbReference>
<feature type="signal peptide" evidence="6">
    <location>
        <begin position="1"/>
        <end position="18"/>
    </location>
</feature>
<evidence type="ECO:0000256" key="4">
    <source>
        <dbReference type="ARBA" id="ARBA00023002"/>
    </source>
</evidence>
<keyword evidence="2" id="KW-0479">Metal-binding</keyword>
<proteinExistence type="predicted"/>
<dbReference type="Pfam" id="PF13640">
    <property type="entry name" value="2OG-FeII_Oxy_3"/>
    <property type="match status" value="1"/>
</dbReference>
<dbReference type="InterPro" id="IPR006620">
    <property type="entry name" value="Pro_4_hyd_alph"/>
</dbReference>
<evidence type="ECO:0000256" key="3">
    <source>
        <dbReference type="ARBA" id="ARBA00022964"/>
    </source>
</evidence>
<sequence length="270" mass="30678">MLHSHIFFLFELVQQLAAQELGMSPSSPSVQFEPTFDTPVEDPTASMLFVEPETSLQCPPQPFQSYLFSETPPVVYVASFVSDQEAQHLIQKSEQAFSPAYVYESGNTQIDTTARKSHTAIPDRDHVVRCIEQRARVNQHWEPGMTVEALSVQRYQENGFFKHHYDSFGKGFKKDRKSTLNVFLHANCTGGGTHFPYLRVPEDKRWCQYIDCESDQEGVTFKPISGNALFWENIQADGTVWPETLHAGMPVLSGTKIGLNIWTWTKDRAI</sequence>
<evidence type="ECO:0000259" key="7">
    <source>
        <dbReference type="PROSITE" id="PS51471"/>
    </source>
</evidence>
<evidence type="ECO:0000313" key="9">
    <source>
        <dbReference type="Proteomes" id="UP000308092"/>
    </source>
</evidence>
<evidence type="ECO:0000256" key="6">
    <source>
        <dbReference type="SAM" id="SignalP"/>
    </source>
</evidence>
<comment type="caution">
    <text evidence="8">The sequence shown here is derived from an EMBL/GenBank/DDBJ whole genome shotgun (WGS) entry which is preliminary data.</text>
</comment>
<dbReference type="InterPro" id="IPR045054">
    <property type="entry name" value="P4HA-like"/>
</dbReference>
<dbReference type="Proteomes" id="UP000308092">
    <property type="component" value="Unassembled WGS sequence"/>
</dbReference>
<evidence type="ECO:0000313" key="8">
    <source>
        <dbReference type="EMBL" id="THC87366.1"/>
    </source>
</evidence>
<keyword evidence="9" id="KW-1185">Reference proteome</keyword>
<evidence type="ECO:0000256" key="1">
    <source>
        <dbReference type="ARBA" id="ARBA00001961"/>
    </source>
</evidence>
<dbReference type="InterPro" id="IPR005123">
    <property type="entry name" value="Oxoglu/Fe-dep_dioxygenase_dom"/>
</dbReference>
<feature type="domain" description="Fe2OG dioxygenase" evidence="7">
    <location>
        <begin position="146"/>
        <end position="265"/>
    </location>
</feature>
<dbReference type="InterPro" id="IPR044862">
    <property type="entry name" value="Pro_4_hyd_alph_FE2OG_OXY"/>
</dbReference>
<accession>A0A4S3IYA5</accession>
<dbReference type="GO" id="GO:0005783">
    <property type="term" value="C:endoplasmic reticulum"/>
    <property type="evidence" value="ECO:0007669"/>
    <property type="project" value="TreeGrafter"/>
</dbReference>
<reference evidence="8 9" key="1">
    <citation type="submission" date="2019-03" db="EMBL/GenBank/DDBJ databases">
        <title>The genome sequence of a newly discovered highly antifungal drug resistant Aspergillus species, Aspergillus tanneri NIH 1004.</title>
        <authorList>
            <person name="Mounaud S."/>
            <person name="Singh I."/>
            <person name="Joardar V."/>
            <person name="Pakala S."/>
            <person name="Pakala S."/>
            <person name="Venepally P."/>
            <person name="Hoover J."/>
            <person name="Nierman W."/>
            <person name="Chung J."/>
            <person name="Losada L."/>
        </authorList>
    </citation>
    <scope>NUCLEOTIDE SEQUENCE [LARGE SCALE GENOMIC DNA]</scope>
    <source>
        <strain evidence="8 9">NIH1004</strain>
    </source>
</reference>
<dbReference type="GO" id="GO:0005506">
    <property type="term" value="F:iron ion binding"/>
    <property type="evidence" value="ECO:0007669"/>
    <property type="project" value="InterPro"/>
</dbReference>
<dbReference type="SMART" id="SM00702">
    <property type="entry name" value="P4Hc"/>
    <property type="match status" value="1"/>
</dbReference>
<dbReference type="VEuPathDB" id="FungiDB:EYZ11_013189"/>
<name>A0A4S3IYA5_9EURO</name>
<feature type="chain" id="PRO_5020598066" description="Fe2OG dioxygenase domain-containing protein" evidence="6">
    <location>
        <begin position="19"/>
        <end position="270"/>
    </location>
</feature>
<comment type="cofactor">
    <cofactor evidence="1">
        <name>L-ascorbate</name>
        <dbReference type="ChEBI" id="CHEBI:38290"/>
    </cofactor>
</comment>
<evidence type="ECO:0000256" key="5">
    <source>
        <dbReference type="ARBA" id="ARBA00023004"/>
    </source>
</evidence>
<dbReference type="PROSITE" id="PS51471">
    <property type="entry name" value="FE2OG_OXY"/>
    <property type="match status" value="1"/>
</dbReference>
<gene>
    <name evidence="8" type="ORF">EYZ11_013189</name>
</gene>
<dbReference type="AlphaFoldDB" id="A0A4S3IYA5"/>
<keyword evidence="4" id="KW-0560">Oxidoreductase</keyword>
<dbReference type="STRING" id="1220188.A0A4S3IYA5"/>
<dbReference type="EMBL" id="SOSA01001260">
    <property type="protein sequence ID" value="THC87366.1"/>
    <property type="molecule type" value="Genomic_DNA"/>
</dbReference>
<dbReference type="PANTHER" id="PTHR10869:SF246">
    <property type="entry name" value="TRANSMEMBRANE PROLYL 4-HYDROXYLASE"/>
    <property type="match status" value="1"/>
</dbReference>
<organism evidence="8 9">
    <name type="scientific">Aspergillus tanneri</name>
    <dbReference type="NCBI Taxonomy" id="1220188"/>
    <lineage>
        <taxon>Eukaryota</taxon>
        <taxon>Fungi</taxon>
        <taxon>Dikarya</taxon>
        <taxon>Ascomycota</taxon>
        <taxon>Pezizomycotina</taxon>
        <taxon>Eurotiomycetes</taxon>
        <taxon>Eurotiomycetidae</taxon>
        <taxon>Eurotiales</taxon>
        <taxon>Aspergillaceae</taxon>
        <taxon>Aspergillus</taxon>
        <taxon>Aspergillus subgen. Circumdati</taxon>
    </lineage>
</organism>